<evidence type="ECO:0000313" key="1">
    <source>
        <dbReference type="EMBL" id="RDH43187.1"/>
    </source>
</evidence>
<protein>
    <recommendedName>
        <fullName evidence="3">Transposase</fullName>
    </recommendedName>
</protein>
<dbReference type="AlphaFoldDB" id="A0A4P9VLG7"/>
<reference evidence="1 2" key="1">
    <citation type="submission" date="2017-04" db="EMBL/GenBank/DDBJ databases">
        <title>Draft genome sequence of Zooshikella ganghwensis VG4 isolated from Red Sea sediments.</title>
        <authorList>
            <person name="Rehman Z."/>
            <person name="Alam I."/>
            <person name="Kamau A."/>
            <person name="Bajic V."/>
            <person name="Leiknes T."/>
        </authorList>
    </citation>
    <scope>NUCLEOTIDE SEQUENCE [LARGE SCALE GENOMIC DNA]</scope>
    <source>
        <strain evidence="1 2">VG4</strain>
    </source>
</reference>
<organism evidence="1 2">
    <name type="scientific">Zooshikella ganghwensis</name>
    <dbReference type="NCBI Taxonomy" id="202772"/>
    <lineage>
        <taxon>Bacteria</taxon>
        <taxon>Pseudomonadati</taxon>
        <taxon>Pseudomonadota</taxon>
        <taxon>Gammaproteobacteria</taxon>
        <taxon>Oceanospirillales</taxon>
        <taxon>Zooshikellaceae</taxon>
        <taxon>Zooshikella</taxon>
    </lineage>
</organism>
<accession>A0A4P9VLG7</accession>
<proteinExistence type="predicted"/>
<gene>
    <name evidence="1" type="ORF">B9G39_06885</name>
</gene>
<evidence type="ECO:0008006" key="3">
    <source>
        <dbReference type="Google" id="ProtNLM"/>
    </source>
</evidence>
<name>A0A4P9VLG7_9GAMM</name>
<dbReference type="Proteomes" id="UP000257039">
    <property type="component" value="Unassembled WGS sequence"/>
</dbReference>
<sequence>MLLYVAEHSCKWRVLPTYFDNWHNIYTRVNR</sequence>
<keyword evidence="2" id="KW-1185">Reference proteome</keyword>
<evidence type="ECO:0000313" key="2">
    <source>
        <dbReference type="Proteomes" id="UP000257039"/>
    </source>
</evidence>
<comment type="caution">
    <text evidence="1">The sequence shown here is derived from an EMBL/GenBank/DDBJ whole genome shotgun (WGS) entry which is preliminary data.</text>
</comment>
<dbReference type="EMBL" id="NDXW01000001">
    <property type="protein sequence ID" value="RDH43187.1"/>
    <property type="molecule type" value="Genomic_DNA"/>
</dbReference>